<evidence type="ECO:0000313" key="2">
    <source>
        <dbReference type="EMBL" id="KAH0542236.1"/>
    </source>
</evidence>
<evidence type="ECO:0000256" key="1">
    <source>
        <dbReference type="SAM" id="MobiDB-lite"/>
    </source>
</evidence>
<organism evidence="2 3">
    <name type="scientific">Glutinoglossum americanum</name>
    <dbReference type="NCBI Taxonomy" id="1670608"/>
    <lineage>
        <taxon>Eukaryota</taxon>
        <taxon>Fungi</taxon>
        <taxon>Dikarya</taxon>
        <taxon>Ascomycota</taxon>
        <taxon>Pezizomycotina</taxon>
        <taxon>Geoglossomycetes</taxon>
        <taxon>Geoglossales</taxon>
        <taxon>Geoglossaceae</taxon>
        <taxon>Glutinoglossum</taxon>
    </lineage>
</organism>
<feature type="region of interest" description="Disordered" evidence="1">
    <location>
        <begin position="1"/>
        <end position="49"/>
    </location>
</feature>
<dbReference type="OrthoDB" id="5390017at2759"/>
<reference evidence="2" key="1">
    <citation type="submission" date="2021-03" db="EMBL/GenBank/DDBJ databases">
        <title>Comparative genomics and phylogenomic investigation of the class Geoglossomycetes provide insights into ecological specialization and systematics.</title>
        <authorList>
            <person name="Melie T."/>
            <person name="Pirro S."/>
            <person name="Miller A.N."/>
            <person name="Quandt A."/>
        </authorList>
    </citation>
    <scope>NUCLEOTIDE SEQUENCE</scope>
    <source>
        <strain evidence="2">GBOQ0MN5Z8</strain>
    </source>
</reference>
<accession>A0A9P8KY75</accession>
<protein>
    <submittedName>
        <fullName evidence="2">Uncharacterized protein</fullName>
    </submittedName>
</protein>
<evidence type="ECO:0000313" key="3">
    <source>
        <dbReference type="Proteomes" id="UP000698800"/>
    </source>
</evidence>
<comment type="caution">
    <text evidence="2">The sequence shown here is derived from an EMBL/GenBank/DDBJ whole genome shotgun (WGS) entry which is preliminary data.</text>
</comment>
<keyword evidence="3" id="KW-1185">Reference proteome</keyword>
<proteinExistence type="predicted"/>
<dbReference type="AlphaFoldDB" id="A0A9P8KY75"/>
<sequence length="242" mass="26313">MGQVSLNPRKRPSDASPSAPGPTSTGEALGRMQSGTKKRRTQRPEERPNWVIDKEDSWVLDLHKLYGSVCGISRGHGEVANGQLGDLAGKELNGGLVVLCILGSTTVHLRALSSLSPSLSASYPTIGILGVSLHASVLHDYQFPIVHDSPPNITPALGLLHPLGGGREALDAIVVLDTCGRRRMVLPVGWGQSRHCTVSDELLRNTMAKLMANLMDGVRWLDKEWQEQREEELEEMEVDTEG</sequence>
<dbReference type="EMBL" id="JAGHQL010000058">
    <property type="protein sequence ID" value="KAH0542236.1"/>
    <property type="molecule type" value="Genomic_DNA"/>
</dbReference>
<dbReference type="Proteomes" id="UP000698800">
    <property type="component" value="Unassembled WGS sequence"/>
</dbReference>
<gene>
    <name evidence="2" type="ORF">FGG08_003358</name>
</gene>
<name>A0A9P8KY75_9PEZI</name>